<evidence type="ECO:0000313" key="2">
    <source>
        <dbReference type="Proteomes" id="UP000298390"/>
    </source>
</evidence>
<evidence type="ECO:0000313" key="1">
    <source>
        <dbReference type="EMBL" id="TFY58982.1"/>
    </source>
</evidence>
<comment type="caution">
    <text evidence="1">The sequence shown here is derived from an EMBL/GenBank/DDBJ whole genome shotgun (WGS) entry which is preliminary data.</text>
</comment>
<organism evidence="1 2">
    <name type="scientific">Rhodofomes roseus</name>
    <dbReference type="NCBI Taxonomy" id="34475"/>
    <lineage>
        <taxon>Eukaryota</taxon>
        <taxon>Fungi</taxon>
        <taxon>Dikarya</taxon>
        <taxon>Basidiomycota</taxon>
        <taxon>Agaricomycotina</taxon>
        <taxon>Agaricomycetes</taxon>
        <taxon>Polyporales</taxon>
        <taxon>Rhodofomes</taxon>
    </lineage>
</organism>
<gene>
    <name evidence="1" type="ORF">EVJ58_g6062</name>
</gene>
<dbReference type="EMBL" id="SEKV01000327">
    <property type="protein sequence ID" value="TFY58982.1"/>
    <property type="molecule type" value="Genomic_DNA"/>
</dbReference>
<dbReference type="Proteomes" id="UP000298390">
    <property type="component" value="Unassembled WGS sequence"/>
</dbReference>
<proteinExistence type="predicted"/>
<sequence>MNTRARSVINTVQQKVDDDAARYRRVRRALVQLSSRLGKSGWEETLKALAEEDVALMTQQAVGNERESEGHRKLSWIWRTTPQVGPEDAQNPELHEALRIEWCKTRARAKRWSEEVELLQEEMRRVQAYHQWKADEWLKKTNPLPMLPADYHEGLSAYAQRQAEVRTSMRLFCQRAWRDVDTYVATANAAPQGSEGAVAPQG</sequence>
<accession>A0A4Y9Y9T7</accession>
<protein>
    <submittedName>
        <fullName evidence="1">Uncharacterized protein</fullName>
    </submittedName>
</protein>
<reference evidence="1 2" key="1">
    <citation type="submission" date="2019-01" db="EMBL/GenBank/DDBJ databases">
        <title>Genome sequencing of the rare red list fungi Fomitopsis rosea.</title>
        <authorList>
            <person name="Buettner E."/>
            <person name="Kellner H."/>
        </authorList>
    </citation>
    <scope>NUCLEOTIDE SEQUENCE [LARGE SCALE GENOMIC DNA]</scope>
    <source>
        <strain evidence="1 2">DSM 105464</strain>
    </source>
</reference>
<dbReference type="STRING" id="34475.A0A4Y9Y9T7"/>
<name>A0A4Y9Y9T7_9APHY</name>
<dbReference type="AlphaFoldDB" id="A0A4Y9Y9T7"/>